<protein>
    <submittedName>
        <fullName evidence="1">Uncharacterized protein</fullName>
    </submittedName>
</protein>
<dbReference type="EMBL" id="JAQQAL010000007">
    <property type="protein sequence ID" value="MDC7225542.1"/>
    <property type="molecule type" value="Genomic_DNA"/>
</dbReference>
<comment type="caution">
    <text evidence="1">The sequence shown here is derived from an EMBL/GenBank/DDBJ whole genome shotgun (WGS) entry which is preliminary data.</text>
</comment>
<accession>A0AAJ1MII9</accession>
<evidence type="ECO:0000313" key="1">
    <source>
        <dbReference type="EMBL" id="MDC7225542.1"/>
    </source>
</evidence>
<dbReference type="AlphaFoldDB" id="A0AAJ1MII9"/>
<sequence length="84" mass="9178">MAGNVHDGCSGSFENGKQVVDKVRQMGFAEQFMPVPMELKCVECGDEFEMTMFEDKCPKCGMVYGVVPCHAFDAENIQAAGVGY</sequence>
<name>A0AAJ1MII9_9SPIO</name>
<proteinExistence type="predicted"/>
<organism evidence="1 2">
    <name type="scientific">Candidatus Thalassospirochaeta sargassi</name>
    <dbReference type="NCBI Taxonomy" id="3119039"/>
    <lineage>
        <taxon>Bacteria</taxon>
        <taxon>Pseudomonadati</taxon>
        <taxon>Spirochaetota</taxon>
        <taxon>Spirochaetia</taxon>
        <taxon>Spirochaetales</taxon>
        <taxon>Spirochaetaceae</taxon>
        <taxon>Candidatus Thalassospirochaeta</taxon>
    </lineage>
</organism>
<evidence type="ECO:0000313" key="2">
    <source>
        <dbReference type="Proteomes" id="UP001221217"/>
    </source>
</evidence>
<dbReference type="Proteomes" id="UP001221217">
    <property type="component" value="Unassembled WGS sequence"/>
</dbReference>
<reference evidence="1 2" key="1">
    <citation type="submission" date="2022-12" db="EMBL/GenBank/DDBJ databases">
        <title>Metagenome assembled genome from gulf of manar.</title>
        <authorList>
            <person name="Kohli P."/>
            <person name="Pk S."/>
            <person name="Venkata Ramana C."/>
            <person name="Sasikala C."/>
        </authorList>
    </citation>
    <scope>NUCLEOTIDE SEQUENCE [LARGE SCALE GENOMIC DNA]</scope>
    <source>
        <strain evidence="1">JB008</strain>
    </source>
</reference>
<gene>
    <name evidence="1" type="ORF">PQJ61_02120</name>
</gene>